<evidence type="ECO:0000259" key="3">
    <source>
        <dbReference type="Pfam" id="PF13005"/>
    </source>
</evidence>
<feature type="domain" description="Transposase IS66 central" evidence="2">
    <location>
        <begin position="392"/>
        <end position="572"/>
    </location>
</feature>
<feature type="coiled-coil region" evidence="1">
    <location>
        <begin position="208"/>
        <end position="256"/>
    </location>
</feature>
<gene>
    <name evidence="5" type="ORF">CGOC_LOCUS2422</name>
</gene>
<dbReference type="Pfam" id="PF03050">
    <property type="entry name" value="DDE_Tnp_IS66"/>
    <property type="match status" value="1"/>
</dbReference>
<dbReference type="InterPro" id="IPR024474">
    <property type="entry name" value="Znf_dom_IS66"/>
</dbReference>
<feature type="domain" description="Transposase IS66 zinc-finger binding" evidence="3">
    <location>
        <begin position="336"/>
        <end position="378"/>
    </location>
</feature>
<evidence type="ECO:0000313" key="5">
    <source>
        <dbReference type="EMBL" id="VDK52572.1"/>
    </source>
</evidence>
<feature type="domain" description="Transposase TnpC homeodomain" evidence="4">
    <location>
        <begin position="253"/>
        <end position="325"/>
    </location>
</feature>
<feature type="non-terminal residue" evidence="5">
    <location>
        <position position="573"/>
    </location>
</feature>
<dbReference type="NCBIfam" id="NF033517">
    <property type="entry name" value="transpos_IS66"/>
    <property type="match status" value="1"/>
</dbReference>
<accession>A0A3P6QQC3</accession>
<dbReference type="PANTHER" id="PTHR33678">
    <property type="entry name" value="BLL1576 PROTEIN"/>
    <property type="match status" value="1"/>
</dbReference>
<dbReference type="EMBL" id="UYRV01005412">
    <property type="protein sequence ID" value="VDK52572.1"/>
    <property type="molecule type" value="Genomic_DNA"/>
</dbReference>
<dbReference type="Proteomes" id="UP000271889">
    <property type="component" value="Unassembled WGS sequence"/>
</dbReference>
<organism evidence="5 6">
    <name type="scientific">Cylicostephanus goldi</name>
    <name type="common">Nematode worm</name>
    <dbReference type="NCBI Taxonomy" id="71465"/>
    <lineage>
        <taxon>Eukaryota</taxon>
        <taxon>Metazoa</taxon>
        <taxon>Ecdysozoa</taxon>
        <taxon>Nematoda</taxon>
        <taxon>Chromadorea</taxon>
        <taxon>Rhabditida</taxon>
        <taxon>Rhabditina</taxon>
        <taxon>Rhabditomorpha</taxon>
        <taxon>Strongyloidea</taxon>
        <taxon>Strongylidae</taxon>
        <taxon>Cylicostephanus</taxon>
    </lineage>
</organism>
<keyword evidence="1" id="KW-0175">Coiled coil</keyword>
<reference evidence="5 6" key="1">
    <citation type="submission" date="2018-11" db="EMBL/GenBank/DDBJ databases">
        <authorList>
            <consortium name="Pathogen Informatics"/>
        </authorList>
    </citation>
    <scope>NUCLEOTIDE SEQUENCE [LARGE SCALE GENOMIC DNA]</scope>
</reference>
<dbReference type="AlphaFoldDB" id="A0A3P6QQC3"/>
<name>A0A3P6QQC3_CYLGO</name>
<keyword evidence="6" id="KW-1185">Reference proteome</keyword>
<dbReference type="PANTHER" id="PTHR33678:SF1">
    <property type="entry name" value="BLL1576 PROTEIN"/>
    <property type="match status" value="1"/>
</dbReference>
<dbReference type="OrthoDB" id="6366564at2759"/>
<dbReference type="Pfam" id="PF13005">
    <property type="entry name" value="zf-IS66"/>
    <property type="match status" value="1"/>
</dbReference>
<sequence length="573" mass="65254">MPPALKTPSIPQTDFLPVILHPTPVKQEAPLPLVPEKKAVAHIRIPLHEAPSSARDQMIEIDWPVESIWLSTQPMDMRAGMDTAMAQVLRAFGYIKPHCAYLFCNKRGHRMKVLVHDGLGIWLCARRLEQGKFHWAKVHQGFALAKNRTAASGNNALNQAHPFCYSPNVLFPLHHDLRHTAVMNTLPDLSQLTHEQLLEFTRQLAMQHQSLAQSKQQLEQSNQQLDARVQHLEVTNQQLDSKVQHLSILNQKYEHELALFKQHKFGSKNEHLTVKQIHLWDEAVEEDIAAVDLELERLNADKTNAAAQKAPVNKPKRRLLPDHLHTLRIEHEPASTQCSCGCTLRRIGEDVSEKLNFRPAQFYKEQHVRGKWVCDQCDTLTQQAMPAYVIDKGIASPELLSHVLVSKYADHLPLYRQRQIFLRAGVDLSRSTLSDWIGRCGVELEPLANALKQVVLQQQVIHADETPVTVMQMGENEKKPKKGYVWAYASTQYNPVQAVIYDFQDSRSGQHAEDFLKGWQGHLVCDDYSGYKARFRSGQVIEVGCMAHARRKFHELHVTKKSQVAEQALVLIQ</sequence>
<evidence type="ECO:0000256" key="1">
    <source>
        <dbReference type="SAM" id="Coils"/>
    </source>
</evidence>
<dbReference type="InterPro" id="IPR052344">
    <property type="entry name" value="Transposase-related"/>
</dbReference>
<protein>
    <recommendedName>
        <fullName evidence="7">IS66 family transposase</fullName>
    </recommendedName>
</protein>
<proteinExistence type="predicted"/>
<dbReference type="Pfam" id="PF05717">
    <property type="entry name" value="TnpB_IS66"/>
    <property type="match status" value="1"/>
</dbReference>
<feature type="coiled-coil region" evidence="1">
    <location>
        <begin position="281"/>
        <end position="308"/>
    </location>
</feature>
<evidence type="ECO:0008006" key="7">
    <source>
        <dbReference type="Google" id="ProtNLM"/>
    </source>
</evidence>
<dbReference type="Pfam" id="PF13007">
    <property type="entry name" value="LZ_Tnp_IS66"/>
    <property type="match status" value="1"/>
</dbReference>
<evidence type="ECO:0000313" key="6">
    <source>
        <dbReference type="Proteomes" id="UP000271889"/>
    </source>
</evidence>
<dbReference type="InterPro" id="IPR004291">
    <property type="entry name" value="Transposase_IS66_central"/>
</dbReference>
<dbReference type="InterPro" id="IPR008878">
    <property type="entry name" value="Transposase_IS66_Orf2"/>
</dbReference>
<dbReference type="InterPro" id="IPR024463">
    <property type="entry name" value="Transposase_TnpC_homeodom"/>
</dbReference>
<dbReference type="NCBIfam" id="NF033819">
    <property type="entry name" value="IS66_TnpB"/>
    <property type="match status" value="1"/>
</dbReference>
<evidence type="ECO:0000259" key="4">
    <source>
        <dbReference type="Pfam" id="PF13007"/>
    </source>
</evidence>
<evidence type="ECO:0000259" key="2">
    <source>
        <dbReference type="Pfam" id="PF03050"/>
    </source>
</evidence>